<dbReference type="InterPro" id="IPR029058">
    <property type="entry name" value="AB_hydrolase_fold"/>
</dbReference>
<dbReference type="PANTHER" id="PTHR43037:SF1">
    <property type="entry name" value="BLL1128 PROTEIN"/>
    <property type="match status" value="1"/>
</dbReference>
<evidence type="ECO:0000256" key="1">
    <source>
        <dbReference type="ARBA" id="ARBA00022729"/>
    </source>
</evidence>
<keyword evidence="2" id="KW-0378">Hydrolase</keyword>
<dbReference type="Gene3D" id="3.40.50.1820">
    <property type="entry name" value="alpha/beta hydrolase"/>
    <property type="match status" value="1"/>
</dbReference>
<sequence length="288" mass="31305">MVLHGCTQTAAIYDTCSGWSRLADEYGFALLLPEQVRSNNSNLCFNWFNPADVRRNSGEALSIRQMVEHMIERCNVDRSRIFITGLSAGGAMANAMLAAYPDVFSAGTILAGLPYRSASTISEAFDRMRGYGLQDSEALEAEVRRASDHQGPWPRVSVWHGTGDDTVVPANAMAIVGQWRGVHGIGPQPASTRQRGSRTLQVWKDASGRGVIELNTFSGMDHGAPLDTTTGYGKSGAFFLDVGVSSTVESARAWGLRKPMLSSRRRDGIEVAVENALRWTGLAPRPRS</sequence>
<keyword evidence="1" id="KW-0732">Signal</keyword>
<protein>
    <submittedName>
        <fullName evidence="3">Poly(Hydroxyalkanoate) depolymerase family esterase</fullName>
    </submittedName>
</protein>
<organism evidence="3 4">
    <name type="scientific">Sinorhizobium kostiense</name>
    <dbReference type="NCBI Taxonomy" id="76747"/>
    <lineage>
        <taxon>Bacteria</taxon>
        <taxon>Pseudomonadati</taxon>
        <taxon>Pseudomonadota</taxon>
        <taxon>Alphaproteobacteria</taxon>
        <taxon>Hyphomicrobiales</taxon>
        <taxon>Rhizobiaceae</taxon>
        <taxon>Sinorhizobium/Ensifer group</taxon>
        <taxon>Sinorhizobium</taxon>
    </lineage>
</organism>
<evidence type="ECO:0000256" key="2">
    <source>
        <dbReference type="ARBA" id="ARBA00022801"/>
    </source>
</evidence>
<dbReference type="NCBIfam" id="TIGR01840">
    <property type="entry name" value="esterase_phb"/>
    <property type="match status" value="1"/>
</dbReference>
<reference evidence="3 4" key="1">
    <citation type="submission" date="2021-03" db="EMBL/GenBank/DDBJ databases">
        <title>Genomic Encyclopedia of Type Strains, Phase IV (KMG-IV): sequencing the most valuable type-strain genomes for metagenomic binning, comparative biology and taxonomic classification.</title>
        <authorList>
            <person name="Goeker M."/>
        </authorList>
    </citation>
    <scope>NUCLEOTIDE SEQUENCE [LARGE SCALE GENOMIC DNA]</scope>
    <source>
        <strain evidence="3 4">DSM 13372</strain>
    </source>
</reference>
<dbReference type="InterPro" id="IPR010126">
    <property type="entry name" value="Esterase_phb"/>
</dbReference>
<comment type="caution">
    <text evidence="3">The sequence shown here is derived from an EMBL/GenBank/DDBJ whole genome shotgun (WGS) entry which is preliminary data.</text>
</comment>
<dbReference type="SUPFAM" id="SSF53474">
    <property type="entry name" value="alpha/beta-Hydrolases"/>
    <property type="match status" value="2"/>
</dbReference>
<dbReference type="Pfam" id="PF10503">
    <property type="entry name" value="Esterase_PHB"/>
    <property type="match status" value="1"/>
</dbReference>
<dbReference type="PANTHER" id="PTHR43037">
    <property type="entry name" value="UNNAMED PRODUCT-RELATED"/>
    <property type="match status" value="1"/>
</dbReference>
<keyword evidence="4" id="KW-1185">Reference proteome</keyword>
<evidence type="ECO:0000313" key="3">
    <source>
        <dbReference type="EMBL" id="MBP2233823.1"/>
    </source>
</evidence>
<dbReference type="Proteomes" id="UP000730739">
    <property type="component" value="Unassembled WGS sequence"/>
</dbReference>
<name>A0ABS4QT40_9HYPH</name>
<accession>A0ABS4QT40</accession>
<gene>
    <name evidence="3" type="ORF">J2Z31_000313</name>
</gene>
<dbReference type="EMBL" id="JAGILA010000001">
    <property type="protein sequence ID" value="MBP2233823.1"/>
    <property type="molecule type" value="Genomic_DNA"/>
</dbReference>
<proteinExistence type="predicted"/>
<dbReference type="InterPro" id="IPR050955">
    <property type="entry name" value="Plant_Biomass_Hydrol_Est"/>
</dbReference>
<evidence type="ECO:0000313" key="4">
    <source>
        <dbReference type="Proteomes" id="UP000730739"/>
    </source>
</evidence>